<dbReference type="Pfam" id="PF03260">
    <property type="entry name" value="Lipoprotein_11"/>
    <property type="match status" value="1"/>
</dbReference>
<gene>
    <name evidence="1" type="ORF">APLA_LOCUS10742</name>
</gene>
<evidence type="ECO:0000313" key="2">
    <source>
        <dbReference type="Proteomes" id="UP000494256"/>
    </source>
</evidence>
<dbReference type="InterPro" id="IPR004943">
    <property type="entry name" value="Lipoprotein_11"/>
</dbReference>
<name>A0A8S1AF61_ARCPL</name>
<dbReference type="AlphaFoldDB" id="A0A8S1AF61"/>
<sequence length="125" mass="14581">MHSLLVWKLTRPPNYKTNIGRGYPYSEVPFIDIVRNNSENREVTFKLFNAHYDMYLKLDASTDDMGDRQAWGSKNSEEESESLAFYIINVQYRQGLKLVAQKDSYGDRLLMGTHARFYSGLLLLF</sequence>
<organism evidence="1 2">
    <name type="scientific">Arctia plantaginis</name>
    <name type="common">Wood tiger moth</name>
    <name type="synonym">Phalaena plantaginis</name>
    <dbReference type="NCBI Taxonomy" id="874455"/>
    <lineage>
        <taxon>Eukaryota</taxon>
        <taxon>Metazoa</taxon>
        <taxon>Ecdysozoa</taxon>
        <taxon>Arthropoda</taxon>
        <taxon>Hexapoda</taxon>
        <taxon>Insecta</taxon>
        <taxon>Pterygota</taxon>
        <taxon>Neoptera</taxon>
        <taxon>Endopterygota</taxon>
        <taxon>Lepidoptera</taxon>
        <taxon>Glossata</taxon>
        <taxon>Ditrysia</taxon>
        <taxon>Noctuoidea</taxon>
        <taxon>Erebidae</taxon>
        <taxon>Arctiinae</taxon>
        <taxon>Arctia</taxon>
    </lineage>
</organism>
<dbReference type="Gene3D" id="2.80.10.50">
    <property type="match status" value="1"/>
</dbReference>
<dbReference type="GO" id="GO:0005576">
    <property type="term" value="C:extracellular region"/>
    <property type="evidence" value="ECO:0007669"/>
    <property type="project" value="InterPro"/>
</dbReference>
<reference evidence="1 2" key="1">
    <citation type="submission" date="2020-04" db="EMBL/GenBank/DDBJ databases">
        <authorList>
            <person name="Wallbank WR R."/>
            <person name="Pardo Diaz C."/>
            <person name="Kozak K."/>
            <person name="Martin S."/>
            <person name="Jiggins C."/>
            <person name="Moest M."/>
            <person name="Warren A I."/>
            <person name="Byers J.R.P. K."/>
            <person name="Montejo-Kovacevich G."/>
            <person name="Yen C E."/>
        </authorList>
    </citation>
    <scope>NUCLEOTIDE SEQUENCE [LARGE SCALE GENOMIC DNA]</scope>
</reference>
<dbReference type="Proteomes" id="UP000494256">
    <property type="component" value="Unassembled WGS sequence"/>
</dbReference>
<comment type="caution">
    <text evidence="1">The sequence shown here is derived from an EMBL/GenBank/DDBJ whole genome shotgun (WGS) entry which is preliminary data.</text>
</comment>
<protein>
    <submittedName>
        <fullName evidence="1">Uncharacterized protein</fullName>
    </submittedName>
</protein>
<accession>A0A8S1AF61</accession>
<dbReference type="EMBL" id="CADEBD010000316">
    <property type="protein sequence ID" value="CAB3244432.1"/>
    <property type="molecule type" value="Genomic_DNA"/>
</dbReference>
<dbReference type="OrthoDB" id="447173at2759"/>
<proteinExistence type="predicted"/>
<evidence type="ECO:0000313" key="1">
    <source>
        <dbReference type="EMBL" id="CAB3244432.1"/>
    </source>
</evidence>